<evidence type="ECO:0000313" key="3">
    <source>
        <dbReference type="Proteomes" id="UP000639772"/>
    </source>
</evidence>
<evidence type="ECO:0000313" key="2">
    <source>
        <dbReference type="EMBL" id="KAG0487551.1"/>
    </source>
</evidence>
<reference evidence="2 3" key="1">
    <citation type="journal article" date="2020" name="Nat. Food">
        <title>A phased Vanilla planifolia genome enables genetic improvement of flavour and production.</title>
        <authorList>
            <person name="Hasing T."/>
            <person name="Tang H."/>
            <person name="Brym M."/>
            <person name="Khazi F."/>
            <person name="Huang T."/>
            <person name="Chambers A.H."/>
        </authorList>
    </citation>
    <scope>NUCLEOTIDE SEQUENCE [LARGE SCALE GENOMIC DNA]</scope>
    <source>
        <tissue evidence="2">Leaf</tissue>
    </source>
</reference>
<feature type="region of interest" description="Disordered" evidence="1">
    <location>
        <begin position="37"/>
        <end position="71"/>
    </location>
</feature>
<evidence type="ECO:0000256" key="1">
    <source>
        <dbReference type="SAM" id="MobiDB-lite"/>
    </source>
</evidence>
<sequence>MDSSVNKRPLNRISFVKEVVEEERNLSSFVILNSISKLTSGSGNSRSKKGPSSSSLLPPPSTFGSEEGKTVDRAKEVKAMVSPVPFLLLPKEKASMTKKELVRQARCGCRRARKLNWSGGGACDM</sequence>
<dbReference type="Proteomes" id="UP000639772">
    <property type="component" value="Unassembled WGS sequence"/>
</dbReference>
<protein>
    <submittedName>
        <fullName evidence="2">Uncharacterized protein</fullName>
    </submittedName>
</protein>
<gene>
    <name evidence="2" type="ORF">HPP92_009646</name>
</gene>
<accession>A0A835R869</accession>
<organism evidence="2 3">
    <name type="scientific">Vanilla planifolia</name>
    <name type="common">Vanilla</name>
    <dbReference type="NCBI Taxonomy" id="51239"/>
    <lineage>
        <taxon>Eukaryota</taxon>
        <taxon>Viridiplantae</taxon>
        <taxon>Streptophyta</taxon>
        <taxon>Embryophyta</taxon>
        <taxon>Tracheophyta</taxon>
        <taxon>Spermatophyta</taxon>
        <taxon>Magnoliopsida</taxon>
        <taxon>Liliopsida</taxon>
        <taxon>Asparagales</taxon>
        <taxon>Orchidaceae</taxon>
        <taxon>Vanilloideae</taxon>
        <taxon>Vanilleae</taxon>
        <taxon>Vanilla</taxon>
    </lineage>
</organism>
<proteinExistence type="predicted"/>
<dbReference type="AlphaFoldDB" id="A0A835R869"/>
<name>A0A835R869_VANPL</name>
<dbReference type="EMBL" id="JADCNM010000004">
    <property type="protein sequence ID" value="KAG0487551.1"/>
    <property type="molecule type" value="Genomic_DNA"/>
</dbReference>
<feature type="compositionally biased region" description="Low complexity" evidence="1">
    <location>
        <begin position="39"/>
        <end position="56"/>
    </location>
</feature>
<comment type="caution">
    <text evidence="2">The sequence shown here is derived from an EMBL/GenBank/DDBJ whole genome shotgun (WGS) entry which is preliminary data.</text>
</comment>